<dbReference type="Proteomes" id="UP000198625">
    <property type="component" value="Unassembled WGS sequence"/>
</dbReference>
<evidence type="ECO:0000313" key="3">
    <source>
        <dbReference type="EMBL" id="SDZ19945.1"/>
    </source>
</evidence>
<name>A0A1H3R3Q9_9FIRM</name>
<dbReference type="Pfam" id="PF07698">
    <property type="entry name" value="7TM-7TMR_HD"/>
    <property type="match status" value="1"/>
</dbReference>
<feature type="transmembrane region" description="Helical" evidence="1">
    <location>
        <begin position="24"/>
        <end position="42"/>
    </location>
</feature>
<accession>A0A1H3R3Q9</accession>
<dbReference type="InterPro" id="IPR052722">
    <property type="entry name" value="PgpH_phosphodiesterase"/>
</dbReference>
<dbReference type="InterPro" id="IPR006675">
    <property type="entry name" value="HDIG_dom"/>
</dbReference>
<dbReference type="InterPro" id="IPR011624">
    <property type="entry name" value="Metal-dep_PHydrolase_7TM_extra"/>
</dbReference>
<evidence type="ECO:0000256" key="1">
    <source>
        <dbReference type="SAM" id="Phobius"/>
    </source>
</evidence>
<sequence length="698" mass="78328">MVSSKKNTDKPSQNKILAFFKKNLIKQIFIMILTTIVLYFIIGDSMAPERISIKIGDFAPDDIRATKEIVDEKTTEKLRQEAMKRVEPRHRIDTFVQVMIKNDINKFFSHLKEIKNVEEGTYADKIEILSQVSNLSLSSEDYRIALTMGDEDISTLENNIYDIISQVMNIGIKEEELEYEKQNITRNFEELEHLPANAKILGISIINKVLKPNRFLDVETTLEKRKEAADQIEPVIIKEGQIIVEKKQLVDDRIYSLVKKTGLLKEIEGPDYKLIAGTIIIILLLEGIIITYLFLFDKKVFYDTKLLLVLAIIILSTIAISKGIHRISGYLMPISFATMLISILINPKLAILVNVVISVLISAVTGNDINIMSILIIGGTVGAFAITNTYQRYNILLTGLLVSLVNIFIITSFGLLNGTEFRDILFTCVYGAINGLFSSVLTIGSLPLWESLFGILTPLKLLELSNPNQPLLKRLLLETPGTYHHSIMVGNLSEAAAEAVEGNPLIARVGAYYHDVGKLKRPFFFKENQFNGENPHDKINPSLSTLIITNHTKDGEELAQKHKLPTTIKDIIKQHHGETLVAYFYHKALSGENGNNIKAENFRYNGPKPQTKEAAIVMLADSVEAASRAMPDPTKGKIEGLVRQILKDKLNDGQLDECGLTLKDLNTIANSFVKVLLGIFHERIEYPRLDLAELKGDK</sequence>
<dbReference type="Gene3D" id="1.10.3210.10">
    <property type="entry name" value="Hypothetical protein af1432"/>
    <property type="match status" value="1"/>
</dbReference>
<dbReference type="EMBL" id="FNQE01000024">
    <property type="protein sequence ID" value="SDZ19945.1"/>
    <property type="molecule type" value="Genomic_DNA"/>
</dbReference>
<dbReference type="AlphaFoldDB" id="A0A1H3R3Q9"/>
<feature type="transmembrane region" description="Helical" evidence="1">
    <location>
        <begin position="306"/>
        <end position="324"/>
    </location>
</feature>
<dbReference type="InterPro" id="IPR006674">
    <property type="entry name" value="HD_domain"/>
</dbReference>
<feature type="transmembrane region" description="Helical" evidence="1">
    <location>
        <begin position="369"/>
        <end position="386"/>
    </location>
</feature>
<evidence type="ECO:0000313" key="4">
    <source>
        <dbReference type="Proteomes" id="UP000198625"/>
    </source>
</evidence>
<keyword evidence="4" id="KW-1185">Reference proteome</keyword>
<feature type="transmembrane region" description="Helical" evidence="1">
    <location>
        <begin position="424"/>
        <end position="449"/>
    </location>
</feature>
<dbReference type="STRING" id="415015.SAMN05660462_02190"/>
<proteinExistence type="predicted"/>
<feature type="transmembrane region" description="Helical" evidence="1">
    <location>
        <begin position="336"/>
        <end position="363"/>
    </location>
</feature>
<dbReference type="SUPFAM" id="SSF109604">
    <property type="entry name" value="HD-domain/PDEase-like"/>
    <property type="match status" value="1"/>
</dbReference>
<dbReference type="SMART" id="SM00471">
    <property type="entry name" value="HDc"/>
    <property type="match status" value="1"/>
</dbReference>
<keyword evidence="1" id="KW-0812">Transmembrane</keyword>
<dbReference type="NCBIfam" id="TIGR00277">
    <property type="entry name" value="HDIG"/>
    <property type="match status" value="1"/>
</dbReference>
<feature type="transmembrane region" description="Helical" evidence="1">
    <location>
        <begin position="274"/>
        <end position="294"/>
    </location>
</feature>
<dbReference type="Pfam" id="PF01966">
    <property type="entry name" value="HD"/>
    <property type="match status" value="1"/>
</dbReference>
<evidence type="ECO:0000259" key="2">
    <source>
        <dbReference type="PROSITE" id="PS51831"/>
    </source>
</evidence>
<reference evidence="3 4" key="1">
    <citation type="submission" date="2016-10" db="EMBL/GenBank/DDBJ databases">
        <authorList>
            <person name="de Groot N.N."/>
        </authorList>
    </citation>
    <scope>NUCLEOTIDE SEQUENCE [LARGE SCALE GENOMIC DNA]</scope>
    <source>
        <strain evidence="3 4">DSM 21650</strain>
    </source>
</reference>
<dbReference type="CDD" id="cd00077">
    <property type="entry name" value="HDc"/>
    <property type="match status" value="1"/>
</dbReference>
<keyword evidence="1" id="KW-1133">Transmembrane helix</keyword>
<dbReference type="Pfam" id="PF07697">
    <property type="entry name" value="7TMR-HDED"/>
    <property type="match status" value="1"/>
</dbReference>
<organism evidence="3 4">
    <name type="scientific">Proteiniborus ethanoligenes</name>
    <dbReference type="NCBI Taxonomy" id="415015"/>
    <lineage>
        <taxon>Bacteria</taxon>
        <taxon>Bacillati</taxon>
        <taxon>Bacillota</taxon>
        <taxon>Clostridia</taxon>
        <taxon>Eubacteriales</taxon>
        <taxon>Proteiniborus</taxon>
    </lineage>
</organism>
<protein>
    <recommendedName>
        <fullName evidence="2">HD domain-containing protein</fullName>
    </recommendedName>
</protein>
<dbReference type="PANTHER" id="PTHR36442:SF1">
    <property type="entry name" value="CYCLIC-DI-AMP PHOSPHODIESTERASE PGPH"/>
    <property type="match status" value="1"/>
</dbReference>
<feature type="domain" description="HD" evidence="2">
    <location>
        <begin position="482"/>
        <end position="626"/>
    </location>
</feature>
<dbReference type="InterPro" id="IPR003607">
    <property type="entry name" value="HD/PDEase_dom"/>
</dbReference>
<dbReference type="InterPro" id="IPR011621">
    <property type="entry name" value="Metal-dep_PHydrolase_7TM_intra"/>
</dbReference>
<dbReference type="PANTHER" id="PTHR36442">
    <property type="entry name" value="CYCLIC-DI-AMP PHOSPHODIESTERASE PGPH"/>
    <property type="match status" value="1"/>
</dbReference>
<keyword evidence="1" id="KW-0472">Membrane</keyword>
<dbReference type="RefSeq" id="WP_091731096.1">
    <property type="nucleotide sequence ID" value="NZ_FNQE01000024.1"/>
</dbReference>
<dbReference type="PROSITE" id="PS51831">
    <property type="entry name" value="HD"/>
    <property type="match status" value="1"/>
</dbReference>
<dbReference type="OrthoDB" id="9806952at2"/>
<gene>
    <name evidence="3" type="ORF">SAMN05660462_02190</name>
</gene>
<feature type="transmembrane region" description="Helical" evidence="1">
    <location>
        <begin position="393"/>
        <end position="418"/>
    </location>
</feature>